<evidence type="ECO:0000256" key="5">
    <source>
        <dbReference type="ARBA" id="ARBA00014944"/>
    </source>
</evidence>
<keyword evidence="9 17" id="KW-1133">Transmembrane helix</keyword>
<dbReference type="EMBL" id="CP000142">
    <property type="protein sequence ID" value="ABA88556.1"/>
    <property type="molecule type" value="Genomic_DNA"/>
</dbReference>
<feature type="transmembrane region" description="Helical" evidence="17">
    <location>
        <begin position="145"/>
        <end position="167"/>
    </location>
</feature>
<keyword evidence="11 17" id="KW-0472">Membrane</keyword>
<sequence>MTIPNMLTLARIALVPVFLISIIYGQLHLSLGIFIFEALTDALDGYLARRLHQETQLGLYLDPLADKLLSTVSFVSLAIIGLLPAWLAVVVFFKDLFIGLGVAVIFFTGGDPKAMPTLWGKRTMFVQAVCVGAALLWALMGYEFIWLDGLFWLTAGMTILSGGHYIYQGLDRMGQGRNENSGARI</sequence>
<evidence type="ECO:0000256" key="4">
    <source>
        <dbReference type="ARBA" id="ARBA00013170"/>
    </source>
</evidence>
<evidence type="ECO:0000256" key="3">
    <source>
        <dbReference type="ARBA" id="ARBA00010441"/>
    </source>
</evidence>
<dbReference type="GO" id="GO:0008444">
    <property type="term" value="F:CDP-diacylglycerol-glycerol-3-phosphate 3-phosphatidyltransferase activity"/>
    <property type="evidence" value="ECO:0007669"/>
    <property type="project" value="UniProtKB-UniRule"/>
</dbReference>
<proteinExistence type="inferred from homology"/>
<dbReference type="Gene3D" id="1.20.120.1760">
    <property type="match status" value="1"/>
</dbReference>
<feature type="transmembrane region" description="Helical" evidence="17">
    <location>
        <begin position="74"/>
        <end position="107"/>
    </location>
</feature>
<evidence type="ECO:0000256" key="14">
    <source>
        <dbReference type="ARBA" id="ARBA00048586"/>
    </source>
</evidence>
<dbReference type="OrthoDB" id="9796672at2"/>
<comment type="pathway">
    <text evidence="2">Phospholipid metabolism; phosphatidylglycerol biosynthesis; phosphatidylglycerol from CDP-diacylglycerol: step 1/2.</text>
</comment>
<dbReference type="Proteomes" id="UP000002534">
    <property type="component" value="Chromosome"/>
</dbReference>
<keyword evidence="7 16" id="KW-0808">Transferase</keyword>
<dbReference type="InterPro" id="IPR050324">
    <property type="entry name" value="CDP-alcohol_PTase-I"/>
</dbReference>
<name>Q3A501_SYNC1</name>
<feature type="transmembrane region" description="Helical" evidence="17">
    <location>
        <begin position="119"/>
        <end position="139"/>
    </location>
</feature>
<evidence type="ECO:0000256" key="10">
    <source>
        <dbReference type="ARBA" id="ARBA00023098"/>
    </source>
</evidence>
<keyword evidence="19" id="KW-1185">Reference proteome</keyword>
<dbReference type="EC" id="2.7.8.5" evidence="4 15"/>
<comment type="similarity">
    <text evidence="3 16">Belongs to the CDP-alcohol phosphatidyltransferase class-I family.</text>
</comment>
<reference evidence="18 19" key="2">
    <citation type="journal article" date="2012" name="BMC Genomics">
        <title>The genome of Pelobacter carbinolicus reveals surprising metabolic capabilities and physiological features.</title>
        <authorList>
            <person name="Aklujkar M."/>
            <person name="Haveman S.A."/>
            <person name="Didonato R.Jr."/>
            <person name="Chertkov O."/>
            <person name="Han C.S."/>
            <person name="Land M.L."/>
            <person name="Brown P."/>
            <person name="Lovley D.R."/>
        </authorList>
    </citation>
    <scope>NUCLEOTIDE SEQUENCE [LARGE SCALE GENOMIC DNA]</scope>
    <source>
        <strain evidence="19">DSM 2380 / NBRC 103641 / GraBd1</strain>
    </source>
</reference>
<evidence type="ECO:0000256" key="12">
    <source>
        <dbReference type="ARBA" id="ARBA00023209"/>
    </source>
</evidence>
<dbReference type="Pfam" id="PF01066">
    <property type="entry name" value="CDP-OH_P_transf"/>
    <property type="match status" value="1"/>
</dbReference>
<evidence type="ECO:0000256" key="6">
    <source>
        <dbReference type="ARBA" id="ARBA00022516"/>
    </source>
</evidence>
<evidence type="ECO:0000256" key="9">
    <source>
        <dbReference type="ARBA" id="ARBA00022989"/>
    </source>
</evidence>
<evidence type="ECO:0000256" key="16">
    <source>
        <dbReference type="RuleBase" id="RU003750"/>
    </source>
</evidence>
<protein>
    <recommendedName>
        <fullName evidence="5 15">CDP-diacylglycerol--glycerol-3-phosphate 3-phosphatidyltransferase</fullName>
        <ecNumber evidence="4 15">2.7.8.5</ecNumber>
    </recommendedName>
</protein>
<dbReference type="KEGG" id="pca:Pcar_1307"/>
<evidence type="ECO:0000256" key="13">
    <source>
        <dbReference type="ARBA" id="ARBA00023264"/>
    </source>
</evidence>
<accession>Q3A501</accession>
<dbReference type="PIRSF" id="PIRSF000847">
    <property type="entry name" value="Phos_ph_gly_syn"/>
    <property type="match status" value="1"/>
</dbReference>
<evidence type="ECO:0000313" key="18">
    <source>
        <dbReference type="EMBL" id="ABA88556.1"/>
    </source>
</evidence>
<evidence type="ECO:0000256" key="17">
    <source>
        <dbReference type="SAM" id="Phobius"/>
    </source>
</evidence>
<keyword evidence="10" id="KW-0443">Lipid metabolism</keyword>
<evidence type="ECO:0000256" key="1">
    <source>
        <dbReference type="ARBA" id="ARBA00004141"/>
    </source>
</evidence>
<dbReference type="PANTHER" id="PTHR14269">
    <property type="entry name" value="CDP-DIACYLGLYCEROL--GLYCEROL-3-PHOSPHATE 3-PHOSPHATIDYLTRANSFERASE-RELATED"/>
    <property type="match status" value="1"/>
</dbReference>
<evidence type="ECO:0000256" key="7">
    <source>
        <dbReference type="ARBA" id="ARBA00022679"/>
    </source>
</evidence>
<dbReference type="InterPro" id="IPR000462">
    <property type="entry name" value="CDP-OH_P_trans"/>
</dbReference>
<dbReference type="NCBIfam" id="TIGR00560">
    <property type="entry name" value="pgsA"/>
    <property type="match status" value="1"/>
</dbReference>
<keyword evidence="6" id="KW-0444">Lipid biosynthesis</keyword>
<dbReference type="InterPro" id="IPR048254">
    <property type="entry name" value="CDP_ALCOHOL_P_TRANSF_CS"/>
</dbReference>
<dbReference type="PANTHER" id="PTHR14269:SF11">
    <property type="entry name" value="CDP-DIACYLGLYCEROL--GLYCEROL-3-PHOSPHATE 3-PHOSPHATIDYLTRANSFERASE"/>
    <property type="match status" value="1"/>
</dbReference>
<evidence type="ECO:0000256" key="2">
    <source>
        <dbReference type="ARBA" id="ARBA00005042"/>
    </source>
</evidence>
<dbReference type="GO" id="GO:0016020">
    <property type="term" value="C:membrane"/>
    <property type="evidence" value="ECO:0007669"/>
    <property type="project" value="UniProtKB-SubCell"/>
</dbReference>
<comment type="subcellular location">
    <subcellularLocation>
        <location evidence="1">Membrane</location>
        <topology evidence="1">Multi-pass membrane protein</topology>
    </subcellularLocation>
</comment>
<evidence type="ECO:0000313" key="19">
    <source>
        <dbReference type="Proteomes" id="UP000002534"/>
    </source>
</evidence>
<dbReference type="PROSITE" id="PS00379">
    <property type="entry name" value="CDP_ALCOHOL_P_TRANSF"/>
    <property type="match status" value="1"/>
</dbReference>
<dbReference type="eggNOG" id="COG0558">
    <property type="taxonomic scope" value="Bacteria"/>
</dbReference>
<dbReference type="STRING" id="338963.Pcar_1307"/>
<keyword evidence="12" id="KW-0594">Phospholipid biosynthesis</keyword>
<dbReference type="AlphaFoldDB" id="Q3A501"/>
<dbReference type="InterPro" id="IPR004570">
    <property type="entry name" value="Phosphatidylglycerol_P_synth"/>
</dbReference>
<keyword evidence="13" id="KW-1208">Phospholipid metabolism</keyword>
<dbReference type="RefSeq" id="WP_011341031.1">
    <property type="nucleotide sequence ID" value="NC_007498.2"/>
</dbReference>
<keyword evidence="8 17" id="KW-0812">Transmembrane</keyword>
<dbReference type="HOGENOM" id="CLU_051314_6_2_7"/>
<dbReference type="GO" id="GO:0046474">
    <property type="term" value="P:glycerophospholipid biosynthetic process"/>
    <property type="evidence" value="ECO:0007669"/>
    <property type="project" value="TreeGrafter"/>
</dbReference>
<dbReference type="InterPro" id="IPR043130">
    <property type="entry name" value="CDP-OH_PTrfase_TM_dom"/>
</dbReference>
<feature type="transmembrane region" description="Helical" evidence="17">
    <location>
        <begin position="12"/>
        <end position="36"/>
    </location>
</feature>
<organism evidence="18 19">
    <name type="scientific">Syntrophotalea carbinolica (strain DSM 2380 / NBRC 103641 / GraBd1)</name>
    <name type="common">Pelobacter carbinolicus</name>
    <dbReference type="NCBI Taxonomy" id="338963"/>
    <lineage>
        <taxon>Bacteria</taxon>
        <taxon>Pseudomonadati</taxon>
        <taxon>Thermodesulfobacteriota</taxon>
        <taxon>Desulfuromonadia</taxon>
        <taxon>Desulfuromonadales</taxon>
        <taxon>Syntrophotaleaceae</taxon>
        <taxon>Syntrophotalea</taxon>
    </lineage>
</organism>
<reference evidence="19" key="1">
    <citation type="submission" date="2005-10" db="EMBL/GenBank/DDBJ databases">
        <title>Complete sequence of Pelobacter carbinolicus DSM 2380.</title>
        <authorList>
            <person name="Copeland A."/>
            <person name="Lucas S."/>
            <person name="Lapidus A."/>
            <person name="Barry K."/>
            <person name="Detter J.C."/>
            <person name="Glavina T."/>
            <person name="Hammon N."/>
            <person name="Israni S."/>
            <person name="Pitluck S."/>
            <person name="Chertkov O."/>
            <person name="Schmutz J."/>
            <person name="Larimer F."/>
            <person name="Land M."/>
            <person name="Kyrpides N."/>
            <person name="Ivanova N."/>
            <person name="Richardson P."/>
        </authorList>
    </citation>
    <scope>NUCLEOTIDE SEQUENCE [LARGE SCALE GENOMIC DNA]</scope>
    <source>
        <strain evidence="19">DSM 2380 / NBRC 103641 / GraBd1</strain>
    </source>
</reference>
<comment type="catalytic activity">
    <reaction evidence="14">
        <text>a CDP-1,2-diacyl-sn-glycerol + sn-glycerol 3-phosphate = a 1,2-diacyl-sn-glycero-3-phospho-(1'-sn-glycero-3'-phosphate) + CMP + H(+)</text>
        <dbReference type="Rhea" id="RHEA:12593"/>
        <dbReference type="ChEBI" id="CHEBI:15378"/>
        <dbReference type="ChEBI" id="CHEBI:57597"/>
        <dbReference type="ChEBI" id="CHEBI:58332"/>
        <dbReference type="ChEBI" id="CHEBI:60110"/>
        <dbReference type="ChEBI" id="CHEBI:60377"/>
        <dbReference type="EC" id="2.7.8.5"/>
    </reaction>
</comment>
<evidence type="ECO:0000256" key="11">
    <source>
        <dbReference type="ARBA" id="ARBA00023136"/>
    </source>
</evidence>
<gene>
    <name evidence="18" type="primary">pgsA-2</name>
    <name evidence="18" type="ordered locus">Pcar_1307</name>
</gene>
<evidence type="ECO:0000256" key="15">
    <source>
        <dbReference type="NCBIfam" id="TIGR00560"/>
    </source>
</evidence>
<evidence type="ECO:0000256" key="8">
    <source>
        <dbReference type="ARBA" id="ARBA00022692"/>
    </source>
</evidence>